<comment type="caution">
    <text evidence="2">The sequence shown here is derived from an EMBL/GenBank/DDBJ whole genome shotgun (WGS) entry which is preliminary data.</text>
</comment>
<protein>
    <submittedName>
        <fullName evidence="2">Uncharacterized protein</fullName>
    </submittedName>
</protein>
<name>A0A850P539_9PROT</name>
<proteinExistence type="predicted"/>
<organism evidence="2 3">
    <name type="scientific">Ameyamaea chiangmaiensis</name>
    <dbReference type="NCBI Taxonomy" id="442969"/>
    <lineage>
        <taxon>Bacteria</taxon>
        <taxon>Pseudomonadati</taxon>
        <taxon>Pseudomonadota</taxon>
        <taxon>Alphaproteobacteria</taxon>
        <taxon>Acetobacterales</taxon>
        <taxon>Acetobacteraceae</taxon>
        <taxon>Ameyamaea</taxon>
    </lineage>
</organism>
<accession>A0A850P539</accession>
<dbReference type="AlphaFoldDB" id="A0A850P539"/>
<feature type="region of interest" description="Disordered" evidence="1">
    <location>
        <begin position="1"/>
        <end position="37"/>
    </location>
</feature>
<sequence length="103" mass="11654">MALVAGVLAGGLQTARADDDDEPKKPSMHQLAAQSGLPKAYRSFEKFRYRPEGDKVIEQPENNRLLFWTRSGQPDGYAEQRGNTIFYYDRNGHAVRVQPLDDD</sequence>
<keyword evidence="3" id="KW-1185">Reference proteome</keyword>
<dbReference type="Proteomes" id="UP000585665">
    <property type="component" value="Unassembled WGS sequence"/>
</dbReference>
<evidence type="ECO:0000313" key="2">
    <source>
        <dbReference type="EMBL" id="NVN39747.1"/>
    </source>
</evidence>
<reference evidence="2 3" key="1">
    <citation type="submission" date="2020-06" db="EMBL/GenBank/DDBJ databases">
        <title>Description of novel acetic acid bacteria.</title>
        <authorList>
            <person name="Sombolestani A."/>
        </authorList>
    </citation>
    <scope>NUCLEOTIDE SEQUENCE [LARGE SCALE GENOMIC DNA]</scope>
    <source>
        <strain evidence="2 3">LMG 27010</strain>
    </source>
</reference>
<evidence type="ECO:0000256" key="1">
    <source>
        <dbReference type="SAM" id="MobiDB-lite"/>
    </source>
</evidence>
<evidence type="ECO:0000313" key="3">
    <source>
        <dbReference type="Proteomes" id="UP000585665"/>
    </source>
</evidence>
<dbReference type="EMBL" id="JABXXR010000016">
    <property type="protein sequence ID" value="NVN39747.1"/>
    <property type="molecule type" value="Genomic_DNA"/>
</dbReference>
<gene>
    <name evidence="2" type="ORF">HUK82_04090</name>
</gene>